<evidence type="ECO:0008006" key="4">
    <source>
        <dbReference type="Google" id="ProtNLM"/>
    </source>
</evidence>
<feature type="region of interest" description="Disordered" evidence="1">
    <location>
        <begin position="85"/>
        <end position="105"/>
    </location>
</feature>
<sequence length="842" mass="95308">MKLTVCHGACIRRTQQGEVPPEGAQNAALQGKHVQIRSVHAGCTTLNLEHQASHHLPAQGSEAEECISAVLSIDDNEEPSFRFRSALRDPPDGLTTKQHGSAGYDPSQLYEEALTDMEDWTSDDGDIFSEGFEEGLSEECAEESNFKDTTDKLLYDNASVTVAECLLMIMAYVNCHKVTDKALSDLLKMFKLLCPDSLNTDCLNSVQKFKNFFFSHSASSPIVLHKYCNSCFGSLEGEQLECLSCGTSGSEERYSTFIEVSIEAQIQSLFLKPGFQKKLNFRFSRIKTDPNNIEDIYDAEVYKKLVYGDGPLIDPKNISITWNTDGVPIFKSSKFSVWPFYCIINELSFMERTKRENMIFAGLWHGDSKPSMVTFLRPLSDTLRKLADNGILVQPAELTSEPFVCKVLTIAGTCDLPAKALVLNSVQYNGKFGCRKCEQPGETVKTGERGHVHAFPYQHGDPKGPLRTNEKFALDMKNANDTKTTVKGVKGPCWLSKLKSYDLIKGTAIDYMHSVLLGVMRLLMIQWFSPEFSRQPFSMAKNAKEIDRRFQDISPPSSTRYPRSVASHRMFFKASEYRDILIFFGPIVFRGILQTLYYNHFLLLSEAIFILLMESISPEQIDHAEKLLWNFCSQMANLYGERYETANVHLLVHLADSVRDLGPLWTHSCFHFEDKNGYLLRLTHGTQNISMQMVHAVKLVQSIPVISQTIKPGNAIAEFYTRITKDDSFCQENNHLSRTKVYGASTELQLDTVHLSTLERLIGDCIISKTVRIFHRAQVKRSYLTSKHYGKGKRRNNFTVFFSSERQSMDRLSFSLPQNSHVLNGPLFMNSELQVFLCCKIM</sequence>
<dbReference type="InterPro" id="IPR004242">
    <property type="entry name" value="Transposase_21"/>
</dbReference>
<comment type="caution">
    <text evidence="2">The sequence shown here is derived from an EMBL/GenBank/DDBJ whole genome shotgun (WGS) entry which is preliminary data.</text>
</comment>
<dbReference type="Pfam" id="PF02992">
    <property type="entry name" value="Transposase_21"/>
    <property type="match status" value="1"/>
</dbReference>
<protein>
    <recommendedName>
        <fullName evidence="4">Transposase domain-containing protein</fullName>
    </recommendedName>
</protein>
<organism evidence="2 3">
    <name type="scientific">Mugilogobius chulae</name>
    <name type="common">yellowstripe goby</name>
    <dbReference type="NCBI Taxonomy" id="88201"/>
    <lineage>
        <taxon>Eukaryota</taxon>
        <taxon>Metazoa</taxon>
        <taxon>Chordata</taxon>
        <taxon>Craniata</taxon>
        <taxon>Vertebrata</taxon>
        <taxon>Euteleostomi</taxon>
        <taxon>Actinopterygii</taxon>
        <taxon>Neopterygii</taxon>
        <taxon>Teleostei</taxon>
        <taxon>Neoteleostei</taxon>
        <taxon>Acanthomorphata</taxon>
        <taxon>Gobiaria</taxon>
        <taxon>Gobiiformes</taxon>
        <taxon>Gobioidei</taxon>
        <taxon>Gobiidae</taxon>
        <taxon>Gobionellinae</taxon>
        <taxon>Mugilogobius</taxon>
    </lineage>
</organism>
<dbReference type="PANTHER" id="PTHR46579:SF1">
    <property type="entry name" value="F5_8 TYPE C DOMAIN-CONTAINING PROTEIN"/>
    <property type="match status" value="1"/>
</dbReference>
<dbReference type="AlphaFoldDB" id="A0AAW0MHA5"/>
<gene>
    <name evidence="2" type="ORF">WMY93_033332</name>
</gene>
<name>A0AAW0MHA5_9GOBI</name>
<evidence type="ECO:0000256" key="1">
    <source>
        <dbReference type="SAM" id="MobiDB-lite"/>
    </source>
</evidence>
<proteinExistence type="predicted"/>
<dbReference type="EMBL" id="JBBPFD010000161">
    <property type="protein sequence ID" value="KAK7880001.1"/>
    <property type="molecule type" value="Genomic_DNA"/>
</dbReference>
<reference evidence="3" key="1">
    <citation type="submission" date="2024-04" db="EMBL/GenBank/DDBJ databases">
        <title>Salinicola lusitanus LLJ914,a marine bacterium isolated from the Okinawa Trough.</title>
        <authorList>
            <person name="Li J."/>
        </authorList>
    </citation>
    <scope>NUCLEOTIDE SEQUENCE [LARGE SCALE GENOMIC DNA]</scope>
</reference>
<keyword evidence="3" id="KW-1185">Reference proteome</keyword>
<dbReference type="PANTHER" id="PTHR46579">
    <property type="entry name" value="F5/8 TYPE C DOMAIN-CONTAINING PROTEIN-RELATED"/>
    <property type="match status" value="1"/>
</dbReference>
<accession>A0AAW0MHA5</accession>
<evidence type="ECO:0000313" key="2">
    <source>
        <dbReference type="EMBL" id="KAK7880001.1"/>
    </source>
</evidence>
<dbReference type="Proteomes" id="UP001460270">
    <property type="component" value="Unassembled WGS sequence"/>
</dbReference>
<evidence type="ECO:0000313" key="3">
    <source>
        <dbReference type="Proteomes" id="UP001460270"/>
    </source>
</evidence>